<evidence type="ECO:0000313" key="5">
    <source>
        <dbReference type="Proteomes" id="UP001208692"/>
    </source>
</evidence>
<feature type="chain" id="PRO_5043360600" evidence="1">
    <location>
        <begin position="19"/>
        <end position="294"/>
    </location>
</feature>
<sequence>MRKIYLFLCCFVSLIVSGQELVCQITVNTQQVNQTNQQIFKTLEKSVQELVNRTQWTSLKVLPNEKIQCSLVFTITGYENNRITADVQIQSSRPVYNSVYQSNILNYREKSVVFTYLENEPLFFNLNTYTSELTSLVAYYALLIIGFDADTFALGGGNPYYREAHSVVLNAQVSGNAAWQQSGDNNRWQLVTDLLAAENDFFHEVLYNYHRKGLDILTTDETACKEVIKQTILLFDKKNTNRLNRMLPQLFFDAKSDEIAQIFSSGKTITGMQELKSALERLVPLATNKWQTLK</sequence>
<evidence type="ECO:0000313" key="4">
    <source>
        <dbReference type="Proteomes" id="UP001207736"/>
    </source>
</evidence>
<dbReference type="AlphaFoldDB" id="A0AAV5AYR9"/>
<keyword evidence="5" id="KW-1185">Reference proteome</keyword>
<proteinExistence type="predicted"/>
<reference evidence="2 5" key="1">
    <citation type="submission" date="2021-11" db="EMBL/GenBank/DDBJ databases">
        <title>Draft genome sequence of Capnocytophaga sp. strain KC07075 isolated from cat oral cavity.</title>
        <authorList>
            <person name="Suzuki M."/>
            <person name="Imaoka K."/>
            <person name="Kimura M."/>
            <person name="Morikawa S."/>
            <person name="Maeda K."/>
        </authorList>
    </citation>
    <scope>NUCLEOTIDE SEQUENCE</scope>
    <source>
        <strain evidence="2">KC07075</strain>
        <strain evidence="3 5">KC07079</strain>
    </source>
</reference>
<dbReference type="RefSeq" id="WP_264845694.1">
    <property type="nucleotide sequence ID" value="NZ_BPMA01000014.1"/>
</dbReference>
<protein>
    <submittedName>
        <fullName evidence="2">DUF4835 domain-containing protein</fullName>
    </submittedName>
</protein>
<dbReference type="Pfam" id="PF16119">
    <property type="entry name" value="DUF4835"/>
    <property type="match status" value="1"/>
</dbReference>
<comment type="caution">
    <text evidence="2">The sequence shown here is derived from an EMBL/GenBank/DDBJ whole genome shotgun (WGS) entry which is preliminary data.</text>
</comment>
<evidence type="ECO:0000256" key="1">
    <source>
        <dbReference type="SAM" id="SignalP"/>
    </source>
</evidence>
<dbReference type="EMBL" id="BQKA01000030">
    <property type="protein sequence ID" value="GJM50586.1"/>
    <property type="molecule type" value="Genomic_DNA"/>
</dbReference>
<organism evidence="2 4">
    <name type="scientific">Capnocytophaga catalasegens</name>
    <dbReference type="NCBI Taxonomy" id="1004260"/>
    <lineage>
        <taxon>Bacteria</taxon>
        <taxon>Pseudomonadati</taxon>
        <taxon>Bacteroidota</taxon>
        <taxon>Flavobacteriia</taxon>
        <taxon>Flavobacteriales</taxon>
        <taxon>Flavobacteriaceae</taxon>
        <taxon>Capnocytophaga</taxon>
    </lineage>
</organism>
<accession>A0AAV5AYR9</accession>
<keyword evidence="1" id="KW-0732">Signal</keyword>
<name>A0AAV5AYR9_9FLAO</name>
<dbReference type="Proteomes" id="UP001207736">
    <property type="component" value="Unassembled WGS sequence"/>
</dbReference>
<dbReference type="InterPro" id="IPR032274">
    <property type="entry name" value="DUF4835"/>
</dbReference>
<feature type="signal peptide" evidence="1">
    <location>
        <begin position="1"/>
        <end position="18"/>
    </location>
</feature>
<gene>
    <name evidence="2" type="ORF">RCZ15_15590</name>
    <name evidence="3" type="ORF">RCZ16_18990</name>
</gene>
<dbReference type="EMBL" id="BQKB01000042">
    <property type="protein sequence ID" value="GJM53583.1"/>
    <property type="molecule type" value="Genomic_DNA"/>
</dbReference>
<evidence type="ECO:0000313" key="3">
    <source>
        <dbReference type="EMBL" id="GJM53583.1"/>
    </source>
</evidence>
<evidence type="ECO:0000313" key="2">
    <source>
        <dbReference type="EMBL" id="GJM50586.1"/>
    </source>
</evidence>
<dbReference type="Proteomes" id="UP001208692">
    <property type="component" value="Unassembled WGS sequence"/>
</dbReference>